<gene>
    <name evidence="1" type="ORF">RSSM_00813</name>
</gene>
<evidence type="ECO:0000313" key="1">
    <source>
        <dbReference type="EMBL" id="EMI57765.1"/>
    </source>
</evidence>
<evidence type="ECO:0000313" key="2">
    <source>
        <dbReference type="Proteomes" id="UP000011885"/>
    </source>
</evidence>
<proteinExistence type="predicted"/>
<organism evidence="1 2">
    <name type="scientific">Rhodopirellula sallentina SM41</name>
    <dbReference type="NCBI Taxonomy" id="1263870"/>
    <lineage>
        <taxon>Bacteria</taxon>
        <taxon>Pseudomonadati</taxon>
        <taxon>Planctomycetota</taxon>
        <taxon>Planctomycetia</taxon>
        <taxon>Pirellulales</taxon>
        <taxon>Pirellulaceae</taxon>
        <taxon>Rhodopirellula</taxon>
    </lineage>
</organism>
<dbReference type="GO" id="GO:0019005">
    <property type="term" value="C:SCF ubiquitin ligase complex"/>
    <property type="evidence" value="ECO:0007669"/>
    <property type="project" value="TreeGrafter"/>
</dbReference>
<protein>
    <submittedName>
        <fullName evidence="1">Leucine-rich repeat-containing protein</fullName>
    </submittedName>
</protein>
<dbReference type="OrthoDB" id="271060at2"/>
<sequence>MPRSSAFALCVLITLIGGCVKVAPNGSTETPPAVESILLTETQVASVRHAVEACGGTLQLDDRGQPTLIDLAVDRGSADEAGLRAALECTNLKTLRIRAAGAPAGLLAEIGKLTQLEELYLQNVSVDNSLLAQTVGRLPHLRQLTLRNTPGLDDITPIATRPKLTHLALIDQPIVGEHLSTLLEASQLVSLDLRMCSQLGGKDIASLSHFPRLKSLKLGEYGIDNESMDAVAKIKTLENLTIEDAAIDGGGLTALTPIASQIRTLRLSRCASLDDDAMQVTKAFTQLRVLLLRDLPVTGEFLANVHHPEHLDTLTLRQLFLGDEAFDAIANCKNLKRLNLADNYLDPTWIEIIATLPKLETLDLSRCGLDKASVLLPLKQLPHLRTLNLSGNSDISEETTREILESSQTDAS</sequence>
<keyword evidence="2" id="KW-1185">Reference proteome</keyword>
<dbReference type="RefSeq" id="WP_008674631.1">
    <property type="nucleotide sequence ID" value="NZ_ANOH01000067.1"/>
</dbReference>
<dbReference type="PROSITE" id="PS51257">
    <property type="entry name" value="PROKAR_LIPOPROTEIN"/>
    <property type="match status" value="1"/>
</dbReference>
<dbReference type="InterPro" id="IPR006553">
    <property type="entry name" value="Leu-rich_rpt_Cys-con_subtyp"/>
</dbReference>
<dbReference type="AlphaFoldDB" id="M5U8K6"/>
<comment type="caution">
    <text evidence="1">The sequence shown here is derived from an EMBL/GenBank/DDBJ whole genome shotgun (WGS) entry which is preliminary data.</text>
</comment>
<dbReference type="EMBL" id="ANOH01000067">
    <property type="protein sequence ID" value="EMI57765.1"/>
    <property type="molecule type" value="Genomic_DNA"/>
</dbReference>
<dbReference type="Gene3D" id="3.80.10.10">
    <property type="entry name" value="Ribonuclease Inhibitor"/>
    <property type="match status" value="2"/>
</dbReference>
<dbReference type="Proteomes" id="UP000011885">
    <property type="component" value="Unassembled WGS sequence"/>
</dbReference>
<dbReference type="SMART" id="SM00367">
    <property type="entry name" value="LRR_CC"/>
    <property type="match status" value="4"/>
</dbReference>
<accession>M5U8K6</accession>
<dbReference type="GO" id="GO:0031146">
    <property type="term" value="P:SCF-dependent proteasomal ubiquitin-dependent protein catabolic process"/>
    <property type="evidence" value="ECO:0007669"/>
    <property type="project" value="TreeGrafter"/>
</dbReference>
<dbReference type="PATRIC" id="fig|1263870.3.peg.883"/>
<dbReference type="PANTHER" id="PTHR13318:SF190">
    <property type="entry name" value="PARTNER OF PAIRED, ISOFORM B"/>
    <property type="match status" value="1"/>
</dbReference>
<dbReference type="InterPro" id="IPR032675">
    <property type="entry name" value="LRR_dom_sf"/>
</dbReference>
<reference evidence="1 2" key="1">
    <citation type="journal article" date="2013" name="Mar. Genomics">
        <title>Expression of sulfatases in Rhodopirellula baltica and the diversity of sulfatases in the genus Rhodopirellula.</title>
        <authorList>
            <person name="Wegner C.E."/>
            <person name="Richter-Heitmann T."/>
            <person name="Klindworth A."/>
            <person name="Klockow C."/>
            <person name="Richter M."/>
            <person name="Achstetter T."/>
            <person name="Glockner F.O."/>
            <person name="Harder J."/>
        </authorList>
    </citation>
    <scope>NUCLEOTIDE SEQUENCE [LARGE SCALE GENOMIC DNA]</scope>
    <source>
        <strain evidence="1 2">SM41</strain>
    </source>
</reference>
<dbReference type="SUPFAM" id="SSF52047">
    <property type="entry name" value="RNI-like"/>
    <property type="match status" value="1"/>
</dbReference>
<dbReference type="PANTHER" id="PTHR13318">
    <property type="entry name" value="PARTNER OF PAIRED, ISOFORM B-RELATED"/>
    <property type="match status" value="1"/>
</dbReference>
<name>M5U8K6_9BACT</name>